<dbReference type="InterPro" id="IPR012340">
    <property type="entry name" value="NA-bd_OB-fold"/>
</dbReference>
<gene>
    <name evidence="6" type="primary">ARC1_1</name>
    <name evidence="6" type="ORF">LTR69_009490</name>
</gene>
<dbReference type="Gene3D" id="2.40.50.140">
    <property type="entry name" value="Nucleic acid-binding proteins"/>
    <property type="match status" value="1"/>
</dbReference>
<feature type="domain" description="TRNA-binding" evidence="5">
    <location>
        <begin position="304"/>
        <end position="430"/>
    </location>
</feature>
<keyword evidence="7" id="KW-1185">Reference proteome</keyword>
<feature type="region of interest" description="Disordered" evidence="4">
    <location>
        <begin position="262"/>
        <end position="300"/>
    </location>
</feature>
<feature type="compositionally biased region" description="Polar residues" evidence="4">
    <location>
        <begin position="172"/>
        <end position="216"/>
    </location>
</feature>
<dbReference type="InterPro" id="IPR051270">
    <property type="entry name" value="Tyrosine-tRNA_ligase_regulator"/>
</dbReference>
<evidence type="ECO:0000313" key="7">
    <source>
        <dbReference type="Proteomes" id="UP001345691"/>
    </source>
</evidence>
<dbReference type="SUPFAM" id="SSF50249">
    <property type="entry name" value="Nucleic acid-binding proteins"/>
    <property type="match status" value="1"/>
</dbReference>
<dbReference type="Proteomes" id="UP001345691">
    <property type="component" value="Unassembled WGS sequence"/>
</dbReference>
<evidence type="ECO:0000256" key="3">
    <source>
        <dbReference type="PROSITE-ProRule" id="PRU00209"/>
    </source>
</evidence>
<sequence>MSSLAGRVNVRSRAGSPYNDLIQIVKSVIKLKKHQYQPKPDPSRQRFHPLGQTAYSLQDKSSRRTSGKSEAVEKGEPQDTASTGLKSRHHAPNLCSAQSSSSTLRHSNLTHFFFNSSRQFTKVQHNQDTPPTTTLRTLLSKGVPDCPSSATETILALASTPQHTVVGIPAETSGSGIQINRSPPCSTTNPSNEEAFSIADNTSGPMTSESSTSTPAQHKPLVVGRTKPQPETSNPSTTMDSSSAEAKVPADVKAELNHEIAENVKSNTTEAAPADPSAAGTKKKEKAPKQPKPPKAAPAAAPLSPALIDLRVGHILRAIAHPNADSLFVSTIAMGDPEGTEHTQVDEQTGKVVRTVCSGLNGLVPLEEMQNRKVVVVANLKPVNMRSIKSAAMVLAASPPAEEGADPHAADRVVELVNPPEAAEAGEPVFFEGWSYGEGKGPEKVLNPKKKQWEAIQPGFFTSEDLVVGFDAAKTEIEGSEKGNLIVEGKGKCTVKSLKGAVVR</sequence>
<dbReference type="InterPro" id="IPR002547">
    <property type="entry name" value="tRNA-bd_dom"/>
</dbReference>
<dbReference type="EMBL" id="JAVRRF010000027">
    <property type="protein sequence ID" value="KAK5052921.1"/>
    <property type="molecule type" value="Genomic_DNA"/>
</dbReference>
<organism evidence="6 7">
    <name type="scientific">Exophiala sideris</name>
    <dbReference type="NCBI Taxonomy" id="1016849"/>
    <lineage>
        <taxon>Eukaryota</taxon>
        <taxon>Fungi</taxon>
        <taxon>Dikarya</taxon>
        <taxon>Ascomycota</taxon>
        <taxon>Pezizomycotina</taxon>
        <taxon>Eurotiomycetes</taxon>
        <taxon>Chaetothyriomycetidae</taxon>
        <taxon>Chaetothyriales</taxon>
        <taxon>Herpotrichiellaceae</taxon>
        <taxon>Exophiala</taxon>
    </lineage>
</organism>
<dbReference type="PROSITE" id="PS50886">
    <property type="entry name" value="TRBD"/>
    <property type="match status" value="1"/>
</dbReference>
<protein>
    <submittedName>
        <fullName evidence="6">G4 quadruplex nucleic acid binding protein</fullName>
    </submittedName>
</protein>
<dbReference type="PANTHER" id="PTHR11586">
    <property type="entry name" value="TRNA-AMINOACYLATION COFACTOR ARC1 FAMILY MEMBER"/>
    <property type="match status" value="1"/>
</dbReference>
<keyword evidence="1 3" id="KW-0820">tRNA-binding</keyword>
<keyword evidence="2 3" id="KW-0694">RNA-binding</keyword>
<dbReference type="PANTHER" id="PTHR11586:SF33">
    <property type="entry name" value="AMINOACYL TRNA SYNTHASE COMPLEX-INTERACTING MULTIFUNCTIONAL PROTEIN 1"/>
    <property type="match status" value="1"/>
</dbReference>
<name>A0ABR0J074_9EURO</name>
<accession>A0ABR0J074</accession>
<feature type="region of interest" description="Disordered" evidence="4">
    <location>
        <begin position="172"/>
        <end position="249"/>
    </location>
</feature>
<evidence type="ECO:0000256" key="4">
    <source>
        <dbReference type="SAM" id="MobiDB-lite"/>
    </source>
</evidence>
<dbReference type="Pfam" id="PF01588">
    <property type="entry name" value="tRNA_bind"/>
    <property type="match status" value="1"/>
</dbReference>
<evidence type="ECO:0000259" key="5">
    <source>
        <dbReference type="PROSITE" id="PS50886"/>
    </source>
</evidence>
<evidence type="ECO:0000256" key="2">
    <source>
        <dbReference type="ARBA" id="ARBA00022884"/>
    </source>
</evidence>
<feature type="region of interest" description="Disordered" evidence="4">
    <location>
        <begin position="33"/>
        <end position="100"/>
    </location>
</feature>
<proteinExistence type="predicted"/>
<evidence type="ECO:0000313" key="6">
    <source>
        <dbReference type="EMBL" id="KAK5052921.1"/>
    </source>
</evidence>
<comment type="caution">
    <text evidence="6">The sequence shown here is derived from an EMBL/GenBank/DDBJ whole genome shotgun (WGS) entry which is preliminary data.</text>
</comment>
<feature type="compositionally biased region" description="Polar residues" evidence="4">
    <location>
        <begin position="229"/>
        <end position="244"/>
    </location>
</feature>
<reference evidence="6 7" key="1">
    <citation type="submission" date="2023-08" db="EMBL/GenBank/DDBJ databases">
        <title>Black Yeasts Isolated from many extreme environments.</title>
        <authorList>
            <person name="Coleine C."/>
            <person name="Stajich J.E."/>
            <person name="Selbmann L."/>
        </authorList>
    </citation>
    <scope>NUCLEOTIDE SEQUENCE [LARGE SCALE GENOMIC DNA]</scope>
    <source>
        <strain evidence="6 7">CCFEE 6328</strain>
    </source>
</reference>
<evidence type="ECO:0000256" key="1">
    <source>
        <dbReference type="ARBA" id="ARBA00022555"/>
    </source>
</evidence>